<evidence type="ECO:0000313" key="2">
    <source>
        <dbReference type="EMBL" id="MFB4195222.1"/>
    </source>
</evidence>
<name>A0ABV4ZMR3_9ACTN</name>
<sequence>MQSLTDLSDFTPPPQPSADAYEALFTGEGRYIVQSPAESHETKKRSGSSDGAQTYDTPVL</sequence>
<proteinExistence type="predicted"/>
<feature type="region of interest" description="Disordered" evidence="1">
    <location>
        <begin position="1"/>
        <end position="20"/>
    </location>
</feature>
<accession>A0ABV4ZMR3</accession>
<comment type="caution">
    <text evidence="2">The sequence shown here is derived from an EMBL/GenBank/DDBJ whole genome shotgun (WGS) entry which is preliminary data.</text>
</comment>
<organism evidence="2 3">
    <name type="scientific">Streptomyces carpaticus</name>
    <dbReference type="NCBI Taxonomy" id="285558"/>
    <lineage>
        <taxon>Bacteria</taxon>
        <taxon>Bacillati</taxon>
        <taxon>Actinomycetota</taxon>
        <taxon>Actinomycetes</taxon>
        <taxon>Kitasatosporales</taxon>
        <taxon>Streptomycetaceae</taxon>
        <taxon>Streptomyces</taxon>
    </lineage>
</organism>
<gene>
    <name evidence="2" type="ORF">ACE11A_12765</name>
</gene>
<dbReference type="RefSeq" id="WP_375063134.1">
    <property type="nucleotide sequence ID" value="NZ_JBHGBT010000009.1"/>
</dbReference>
<feature type="compositionally biased region" description="Polar residues" evidence="1">
    <location>
        <begin position="48"/>
        <end position="60"/>
    </location>
</feature>
<keyword evidence="3" id="KW-1185">Reference proteome</keyword>
<evidence type="ECO:0000256" key="1">
    <source>
        <dbReference type="SAM" id="MobiDB-lite"/>
    </source>
</evidence>
<dbReference type="Proteomes" id="UP001577267">
    <property type="component" value="Unassembled WGS sequence"/>
</dbReference>
<protein>
    <recommendedName>
        <fullName evidence="4">ATP-grasp-modified RiPP</fullName>
    </recommendedName>
</protein>
<reference evidence="2 3" key="1">
    <citation type="submission" date="2024-09" db="EMBL/GenBank/DDBJ databases">
        <title>Draft genome sequence of multifaceted antimicrobials producing Streptomyces sp. strain FH1.</title>
        <authorList>
            <person name="Hassan F."/>
            <person name="Ali H."/>
            <person name="Hassan N."/>
            <person name="Nawaz A."/>
        </authorList>
    </citation>
    <scope>NUCLEOTIDE SEQUENCE [LARGE SCALE GENOMIC DNA]</scope>
    <source>
        <strain evidence="2 3">FH1</strain>
    </source>
</reference>
<evidence type="ECO:0000313" key="3">
    <source>
        <dbReference type="Proteomes" id="UP001577267"/>
    </source>
</evidence>
<feature type="region of interest" description="Disordered" evidence="1">
    <location>
        <begin position="32"/>
        <end position="60"/>
    </location>
</feature>
<evidence type="ECO:0008006" key="4">
    <source>
        <dbReference type="Google" id="ProtNLM"/>
    </source>
</evidence>
<dbReference type="EMBL" id="JBHGBT010000009">
    <property type="protein sequence ID" value="MFB4195222.1"/>
    <property type="molecule type" value="Genomic_DNA"/>
</dbReference>